<dbReference type="SUPFAM" id="SSF50494">
    <property type="entry name" value="Trypsin-like serine proteases"/>
    <property type="match status" value="1"/>
</dbReference>
<dbReference type="SUPFAM" id="SSF69635">
    <property type="entry name" value="Type III secretory system chaperone-like"/>
    <property type="match status" value="1"/>
</dbReference>
<comment type="caution">
    <text evidence="1">The sequence shown here is derived from an EMBL/GenBank/DDBJ whole genome shotgun (WGS) entry which is preliminary data.</text>
</comment>
<dbReference type="Pfam" id="PF13365">
    <property type="entry name" value="Trypsin_2"/>
    <property type="match status" value="1"/>
</dbReference>
<evidence type="ECO:0000313" key="2">
    <source>
        <dbReference type="Proteomes" id="UP001199816"/>
    </source>
</evidence>
<dbReference type="PRINTS" id="PR00834">
    <property type="entry name" value="PROTEASES2C"/>
</dbReference>
<dbReference type="CDD" id="cd17036">
    <property type="entry name" value="T3SC_YbjN-like_1"/>
    <property type="match status" value="1"/>
</dbReference>
<evidence type="ECO:0000313" key="1">
    <source>
        <dbReference type="EMBL" id="MCD2424201.1"/>
    </source>
</evidence>
<protein>
    <submittedName>
        <fullName evidence="1">Trypsin-like peptidase domain-containing protein</fullName>
    </submittedName>
</protein>
<name>A0ABS8PSZ3_9BACT</name>
<dbReference type="RefSeq" id="WP_231005546.1">
    <property type="nucleotide sequence ID" value="NZ_JAJNEC010000005.1"/>
</dbReference>
<gene>
    <name evidence="1" type="ORF">LQ567_15580</name>
</gene>
<dbReference type="Gene3D" id="3.30.1460.10">
    <property type="match status" value="1"/>
</dbReference>
<keyword evidence="2" id="KW-1185">Reference proteome</keyword>
<dbReference type="Proteomes" id="UP001199816">
    <property type="component" value="Unassembled WGS sequence"/>
</dbReference>
<organism evidence="1 2">
    <name type="scientific">Niabella pedocola</name>
    <dbReference type="NCBI Taxonomy" id="1752077"/>
    <lineage>
        <taxon>Bacteria</taxon>
        <taxon>Pseudomonadati</taxon>
        <taxon>Bacteroidota</taxon>
        <taxon>Chitinophagia</taxon>
        <taxon>Chitinophagales</taxon>
        <taxon>Chitinophagaceae</taxon>
        <taxon>Niabella</taxon>
    </lineage>
</organism>
<dbReference type="InterPro" id="IPR001940">
    <property type="entry name" value="Peptidase_S1C"/>
</dbReference>
<reference evidence="1 2" key="1">
    <citation type="submission" date="2021-11" db="EMBL/GenBank/DDBJ databases">
        <title>Genomic of Niabella pedocola.</title>
        <authorList>
            <person name="Wu T."/>
        </authorList>
    </citation>
    <scope>NUCLEOTIDE SEQUENCE [LARGE SCALE GENOMIC DNA]</scope>
    <source>
        <strain evidence="1 2">JCM 31011</strain>
    </source>
</reference>
<dbReference type="EMBL" id="JAJNEC010000005">
    <property type="protein sequence ID" value="MCD2424201.1"/>
    <property type="molecule type" value="Genomic_DNA"/>
</dbReference>
<sequence length="366" mass="40665">MNTQEIINKYQQAIIQIATQTGTGTGFYLKTADLIITNNHVVNNTPEVTIQGKLFEKQLSRVLYTDPKHDLAFLQPPSGVDLPEVTMGHYDLMKDGDNVIAIGHPYNLSYSATQGVISKVDRIREGLKYIQIDAAINPGNSGGPLVDYAGDVIGVNSFIIKGGDNLGFALPASYLKEAIDLYLPHKGQEAVRCSSCDSLVTAENIDNNKYCPNCGSEVKLLQVPEKEAELMGVAKLIEDILKDLGKDVRLARDGSNQWSVKQGSAKINISYNPDNYFIAGDAYLCQMPMEAAKIKPLYQYLLQENNKSHGLVLSCNKNNIVLSRLLYDLDMTRESGVEEFRHLFEQADHYDDYLKNEFGCTARLEE</sequence>
<dbReference type="PANTHER" id="PTHR22939:SF129">
    <property type="entry name" value="SERINE PROTEASE HTRA2, MITOCHONDRIAL"/>
    <property type="match status" value="1"/>
</dbReference>
<dbReference type="Gene3D" id="2.40.10.120">
    <property type="match status" value="1"/>
</dbReference>
<dbReference type="InterPro" id="IPR009003">
    <property type="entry name" value="Peptidase_S1_PA"/>
</dbReference>
<accession>A0ABS8PSZ3</accession>
<proteinExistence type="predicted"/>
<dbReference type="PANTHER" id="PTHR22939">
    <property type="entry name" value="SERINE PROTEASE FAMILY S1C HTRA-RELATED"/>
    <property type="match status" value="1"/>
</dbReference>